<dbReference type="PROSITE" id="PS51883">
    <property type="entry name" value="OBG"/>
    <property type="match status" value="1"/>
</dbReference>
<keyword evidence="2 8" id="KW-0963">Cytoplasm</keyword>
<feature type="domain" description="OBG-type G" evidence="10">
    <location>
        <begin position="164"/>
        <end position="331"/>
    </location>
</feature>
<evidence type="ECO:0000256" key="5">
    <source>
        <dbReference type="ARBA" id="ARBA00022801"/>
    </source>
</evidence>
<evidence type="ECO:0000259" key="10">
    <source>
        <dbReference type="PROSITE" id="PS51710"/>
    </source>
</evidence>
<evidence type="ECO:0000256" key="7">
    <source>
        <dbReference type="ARBA" id="ARBA00023134"/>
    </source>
</evidence>
<comment type="subcellular location">
    <subcellularLocation>
        <location evidence="8">Cytoplasm</location>
    </subcellularLocation>
</comment>
<dbReference type="GO" id="GO:0005737">
    <property type="term" value="C:cytoplasm"/>
    <property type="evidence" value="ECO:0007669"/>
    <property type="project" value="UniProtKB-SubCell"/>
</dbReference>
<keyword evidence="7 8" id="KW-0342">GTP-binding</keyword>
<keyword evidence="3 8" id="KW-0479">Metal-binding</keyword>
<dbReference type="GO" id="GO:0042254">
    <property type="term" value="P:ribosome biogenesis"/>
    <property type="evidence" value="ECO:0007669"/>
    <property type="project" value="UniProtKB-UniRule"/>
</dbReference>
<dbReference type="NCBIfam" id="TIGR02729">
    <property type="entry name" value="Obg_CgtA"/>
    <property type="match status" value="1"/>
</dbReference>
<feature type="binding site" evidence="8">
    <location>
        <begin position="285"/>
        <end position="288"/>
    </location>
    <ligand>
        <name>GTP</name>
        <dbReference type="ChEBI" id="CHEBI:37565"/>
    </ligand>
</feature>
<dbReference type="HAMAP" id="MF_01454">
    <property type="entry name" value="GTPase_Obg"/>
    <property type="match status" value="1"/>
</dbReference>
<comment type="similarity">
    <text evidence="1 8">Belongs to the TRAFAC class OBG-HflX-like GTPase superfamily. OBG GTPase family.</text>
</comment>
<evidence type="ECO:0000256" key="4">
    <source>
        <dbReference type="ARBA" id="ARBA00022741"/>
    </source>
</evidence>
<evidence type="ECO:0000256" key="6">
    <source>
        <dbReference type="ARBA" id="ARBA00022842"/>
    </source>
</evidence>
<feature type="binding site" evidence="8">
    <location>
        <begin position="195"/>
        <end position="199"/>
    </location>
    <ligand>
        <name>GTP</name>
        <dbReference type="ChEBI" id="CHEBI:37565"/>
    </ligand>
</feature>
<sequence>MSQGSNFVDYVKICCRSGQGGAGSAHLHRDKLTAKGGPDGGDGGRGGHVIVKGNAQLWTLLHLKFRKHVIAGPGDSGGSSLRTGKTGQDEILEVPLGTIAKNAETDEILFEITKDGETQILTPGGRGGLGNWHFKSPTQQTPRFAQPGESGQEQWNILELKLLADVGLVGFPNAGKSTLLSVVSAAKPEIADYAFTTLVPNLGIVAYRNNRSFVMADIPGIIEGASQGKGLGIRFLRHIERNSVLLFMIPADTNRTIKEEYEILLNELEQYNPELIHKPRVLAITKGDLLDDELQQEMKAELPADIPSVFISSVAQKGITELKDMLWKEINVSPQVGKSESPEEE</sequence>
<dbReference type="EMBL" id="CP054139">
    <property type="protein sequence ID" value="QKJ29289.1"/>
    <property type="molecule type" value="Genomic_DNA"/>
</dbReference>
<feature type="region of interest" description="Disordered" evidence="9">
    <location>
        <begin position="20"/>
        <end position="45"/>
    </location>
</feature>
<dbReference type="InterPro" id="IPR036726">
    <property type="entry name" value="GTP1_OBG_dom_sf"/>
</dbReference>
<dbReference type="SUPFAM" id="SSF52540">
    <property type="entry name" value="P-loop containing nucleoside triphosphate hydrolases"/>
    <property type="match status" value="1"/>
</dbReference>
<dbReference type="EC" id="3.6.5.-" evidence="8"/>
<protein>
    <recommendedName>
        <fullName evidence="8">GTPase Obg</fullName>
        <ecNumber evidence="8">3.6.5.-</ecNumber>
    </recommendedName>
    <alternativeName>
        <fullName evidence="8">GTP-binding protein Obg</fullName>
    </alternativeName>
</protein>
<dbReference type="AlphaFoldDB" id="A0A7D4QQS2"/>
<evidence type="ECO:0000256" key="2">
    <source>
        <dbReference type="ARBA" id="ARBA00022490"/>
    </source>
</evidence>
<comment type="subunit">
    <text evidence="8">Monomer.</text>
</comment>
<accession>A0A7D4QQS2</accession>
<feature type="binding site" evidence="8">
    <location>
        <position position="197"/>
    </location>
    <ligand>
        <name>Mg(2+)</name>
        <dbReference type="ChEBI" id="CHEBI:18420"/>
    </ligand>
</feature>
<comment type="function">
    <text evidence="8">An essential GTPase which binds GTP, GDP and possibly (p)ppGpp with moderate affinity, with high nucleotide exchange rates and a fairly low GTP hydrolysis rate. Plays a role in control of the cell cycle, stress response, ribosome biogenesis and in those bacteria that undergo differentiation, in morphogenesis control.</text>
</comment>
<dbReference type="FunFam" id="2.70.210.12:FF:000001">
    <property type="entry name" value="GTPase Obg"/>
    <property type="match status" value="1"/>
</dbReference>
<dbReference type="PRINTS" id="PR00326">
    <property type="entry name" value="GTP1OBG"/>
</dbReference>
<feature type="binding site" evidence="8">
    <location>
        <begin position="217"/>
        <end position="220"/>
    </location>
    <ligand>
        <name>GTP</name>
        <dbReference type="ChEBI" id="CHEBI:37565"/>
    </ligand>
</feature>
<evidence type="ECO:0000313" key="13">
    <source>
        <dbReference type="Proteomes" id="UP000505355"/>
    </source>
</evidence>
<dbReference type="PANTHER" id="PTHR11702">
    <property type="entry name" value="DEVELOPMENTALLY REGULATED GTP-BINDING PROTEIN-RELATED"/>
    <property type="match status" value="1"/>
</dbReference>
<dbReference type="CDD" id="cd01898">
    <property type="entry name" value="Obg"/>
    <property type="match status" value="1"/>
</dbReference>
<dbReference type="PROSITE" id="PS00905">
    <property type="entry name" value="GTP1_OBG"/>
    <property type="match status" value="1"/>
</dbReference>
<keyword evidence="6 8" id="KW-0460">Magnesium</keyword>
<dbReference type="PANTHER" id="PTHR11702:SF31">
    <property type="entry name" value="MITOCHONDRIAL RIBOSOME-ASSOCIATED GTPASE 2"/>
    <property type="match status" value="1"/>
</dbReference>
<organism evidence="12 13">
    <name type="scientific">Mucilaginibacter mali</name>
    <dbReference type="NCBI Taxonomy" id="2740462"/>
    <lineage>
        <taxon>Bacteria</taxon>
        <taxon>Pseudomonadati</taxon>
        <taxon>Bacteroidota</taxon>
        <taxon>Sphingobacteriia</taxon>
        <taxon>Sphingobacteriales</taxon>
        <taxon>Sphingobacteriaceae</taxon>
        <taxon>Mucilaginibacter</taxon>
    </lineage>
</organism>
<evidence type="ECO:0000313" key="12">
    <source>
        <dbReference type="EMBL" id="QKJ29289.1"/>
    </source>
</evidence>
<dbReference type="Pfam" id="PF01926">
    <property type="entry name" value="MMR_HSR1"/>
    <property type="match status" value="1"/>
</dbReference>
<dbReference type="GO" id="GO:0003924">
    <property type="term" value="F:GTPase activity"/>
    <property type="evidence" value="ECO:0007669"/>
    <property type="project" value="UniProtKB-UniRule"/>
</dbReference>
<dbReference type="PIRSF" id="PIRSF002401">
    <property type="entry name" value="GTP_bd_Obg/CgtA"/>
    <property type="match status" value="1"/>
</dbReference>
<dbReference type="Proteomes" id="UP000505355">
    <property type="component" value="Chromosome"/>
</dbReference>
<dbReference type="GO" id="GO:0005525">
    <property type="term" value="F:GTP binding"/>
    <property type="evidence" value="ECO:0007669"/>
    <property type="project" value="UniProtKB-UniRule"/>
</dbReference>
<dbReference type="InterPro" id="IPR006169">
    <property type="entry name" value="GTP1_OBG_dom"/>
</dbReference>
<dbReference type="InterPro" id="IPR006074">
    <property type="entry name" value="GTP1-OBG_CS"/>
</dbReference>
<dbReference type="Gene3D" id="3.40.50.300">
    <property type="entry name" value="P-loop containing nucleotide triphosphate hydrolases"/>
    <property type="match status" value="1"/>
</dbReference>
<keyword evidence="4 8" id="KW-0547">Nucleotide-binding</keyword>
<dbReference type="InterPro" id="IPR014100">
    <property type="entry name" value="GTP-bd_Obg/CgtA"/>
</dbReference>
<gene>
    <name evidence="12" type="primary">obgE</name>
    <name evidence="8" type="synonym">obg</name>
    <name evidence="12" type="ORF">HQ865_05810</name>
</gene>
<evidence type="ECO:0000256" key="8">
    <source>
        <dbReference type="HAMAP-Rule" id="MF_01454"/>
    </source>
</evidence>
<keyword evidence="5 8" id="KW-0378">Hydrolase</keyword>
<comment type="cofactor">
    <cofactor evidence="8">
        <name>Mg(2+)</name>
        <dbReference type="ChEBI" id="CHEBI:18420"/>
    </cofactor>
</comment>
<dbReference type="InterPro" id="IPR006073">
    <property type="entry name" value="GTP-bd"/>
</dbReference>
<feature type="domain" description="Obg" evidence="11">
    <location>
        <begin position="5"/>
        <end position="163"/>
    </location>
</feature>
<evidence type="ECO:0000256" key="9">
    <source>
        <dbReference type="SAM" id="MobiDB-lite"/>
    </source>
</evidence>
<dbReference type="RefSeq" id="WP_173413983.1">
    <property type="nucleotide sequence ID" value="NZ_CP054139.1"/>
</dbReference>
<feature type="binding site" evidence="8">
    <location>
        <begin position="170"/>
        <end position="177"/>
    </location>
    <ligand>
        <name>GTP</name>
        <dbReference type="ChEBI" id="CHEBI:37565"/>
    </ligand>
</feature>
<dbReference type="PROSITE" id="PS51710">
    <property type="entry name" value="G_OBG"/>
    <property type="match status" value="1"/>
</dbReference>
<evidence type="ECO:0000259" key="11">
    <source>
        <dbReference type="PROSITE" id="PS51883"/>
    </source>
</evidence>
<evidence type="ECO:0000256" key="3">
    <source>
        <dbReference type="ARBA" id="ARBA00022723"/>
    </source>
</evidence>
<proteinExistence type="inferred from homology"/>
<dbReference type="InterPro" id="IPR031167">
    <property type="entry name" value="G_OBG"/>
</dbReference>
<reference evidence="12 13" key="1">
    <citation type="submission" date="2020-05" db="EMBL/GenBank/DDBJ databases">
        <title>Mucilaginibacter mali sp. nov.</title>
        <authorList>
            <person name="Kim H.S."/>
            <person name="Lee K.C."/>
            <person name="Suh M.K."/>
            <person name="Kim J.-S."/>
            <person name="Han K.-I."/>
            <person name="Eom M.K."/>
            <person name="Shin Y.K."/>
            <person name="Lee J.-S."/>
        </authorList>
    </citation>
    <scope>NUCLEOTIDE SEQUENCE [LARGE SCALE GENOMIC DNA]</scope>
    <source>
        <strain evidence="12 13">G2-14</strain>
    </source>
</reference>
<dbReference type="KEGG" id="mmab:HQ865_05810"/>
<name>A0A7D4QQS2_9SPHI</name>
<dbReference type="GO" id="GO:0043022">
    <property type="term" value="F:ribosome binding"/>
    <property type="evidence" value="ECO:0007669"/>
    <property type="project" value="UniProtKB-ARBA"/>
</dbReference>
<dbReference type="NCBIfam" id="NF008955">
    <property type="entry name" value="PRK12297.1"/>
    <property type="match status" value="1"/>
</dbReference>
<dbReference type="GO" id="GO:0000287">
    <property type="term" value="F:magnesium ion binding"/>
    <property type="evidence" value="ECO:0007669"/>
    <property type="project" value="InterPro"/>
</dbReference>
<keyword evidence="13" id="KW-1185">Reference proteome</keyword>
<feature type="binding site" evidence="8">
    <location>
        <position position="177"/>
    </location>
    <ligand>
        <name>Mg(2+)</name>
        <dbReference type="ChEBI" id="CHEBI:18420"/>
    </ligand>
</feature>
<dbReference type="Pfam" id="PF01018">
    <property type="entry name" value="GTP1_OBG"/>
    <property type="match status" value="1"/>
</dbReference>
<evidence type="ECO:0000256" key="1">
    <source>
        <dbReference type="ARBA" id="ARBA00007699"/>
    </source>
</evidence>
<dbReference type="InterPro" id="IPR027417">
    <property type="entry name" value="P-loop_NTPase"/>
</dbReference>
<dbReference type="NCBIfam" id="NF008956">
    <property type="entry name" value="PRK12299.1"/>
    <property type="match status" value="1"/>
</dbReference>
<feature type="binding site" evidence="8">
    <location>
        <begin position="312"/>
        <end position="314"/>
    </location>
    <ligand>
        <name>GTP</name>
        <dbReference type="ChEBI" id="CHEBI:37565"/>
    </ligand>
</feature>
<dbReference type="SUPFAM" id="SSF82051">
    <property type="entry name" value="Obg GTP-binding protein N-terminal domain"/>
    <property type="match status" value="1"/>
</dbReference>
<dbReference type="InterPro" id="IPR045086">
    <property type="entry name" value="OBG_GTPase"/>
</dbReference>
<dbReference type="Gene3D" id="2.70.210.12">
    <property type="entry name" value="GTP1/OBG domain"/>
    <property type="match status" value="1"/>
</dbReference>